<comment type="function">
    <text evidence="9">Exoribonuclease involved in ribosome biosynthesis. Involved in the processing of ITS1, the internal transcribed spacer localized between the 18S and 5.8S rRNAs.</text>
</comment>
<feature type="domain" description="Exonuclease" evidence="11">
    <location>
        <begin position="109"/>
        <end position="273"/>
    </location>
</feature>
<keyword evidence="4" id="KW-0698">rRNA processing</keyword>
<dbReference type="SMART" id="SM00479">
    <property type="entry name" value="EXOIII"/>
    <property type="match status" value="1"/>
</dbReference>
<dbReference type="GO" id="GO:0005634">
    <property type="term" value="C:nucleus"/>
    <property type="evidence" value="ECO:0007669"/>
    <property type="project" value="UniProtKB-SubCell"/>
</dbReference>
<sequence length="343" mass="38245">MAVKKKSGSASAKKAKKQKLQRKQQKKKQLEAKKAKVATATKAAGPDANWRALLEKGVAGDGARSSSSSSSAAAKRRQQKRDRPGADESATYGSSIDWTRRNAKSMEARMVALDCEMVGVGTSDESRLARVCVVNERGEVMLDRYSKPMEEVTNYRTQFSGIRPSDLKGAPSFWEVQVEVADLVRGKMLVGHQLRSDLEVLMLKHPRSLLRDTALYAPLRRVNAETGRTHAAKLRDLCLNELGKVIQDGEHDPYVDARAALEIYKKHSTAWERRVLELRAARHTAREKKRDKRGSDRDILPSTIDLTTKRTEPSGTLASESVSTDTQADVFARPPRTRKHKRS</sequence>
<evidence type="ECO:0000256" key="10">
    <source>
        <dbReference type="SAM" id="MobiDB-lite"/>
    </source>
</evidence>
<keyword evidence="7 12" id="KW-0269">Exonuclease</keyword>
<dbReference type="InterPro" id="IPR036397">
    <property type="entry name" value="RNaseH_sf"/>
</dbReference>
<accession>A0A2R5GSF9</accession>
<evidence type="ECO:0000256" key="4">
    <source>
        <dbReference type="ARBA" id="ARBA00022552"/>
    </source>
</evidence>
<dbReference type="Gene3D" id="3.30.420.10">
    <property type="entry name" value="Ribonuclease H-like superfamily/Ribonuclease H"/>
    <property type="match status" value="1"/>
</dbReference>
<comment type="similarity">
    <text evidence="2">Belongs to the REXO4 family.</text>
</comment>
<protein>
    <recommendedName>
        <fullName evidence="3">RNA exonuclease 4</fullName>
    </recommendedName>
</protein>
<dbReference type="InterPro" id="IPR013520">
    <property type="entry name" value="Ribonucl_H"/>
</dbReference>
<dbReference type="InterPro" id="IPR037431">
    <property type="entry name" value="REX4_DEDDh_dom"/>
</dbReference>
<feature type="region of interest" description="Disordered" evidence="10">
    <location>
        <begin position="283"/>
        <end position="343"/>
    </location>
</feature>
<dbReference type="GO" id="GO:0008408">
    <property type="term" value="F:3'-5' exonuclease activity"/>
    <property type="evidence" value="ECO:0007669"/>
    <property type="project" value="InterPro"/>
</dbReference>
<keyword evidence="8" id="KW-0539">Nucleus</keyword>
<evidence type="ECO:0000256" key="1">
    <source>
        <dbReference type="ARBA" id="ARBA00004123"/>
    </source>
</evidence>
<keyword evidence="13" id="KW-1185">Reference proteome</keyword>
<dbReference type="EMBL" id="BEYU01000084">
    <property type="protein sequence ID" value="GBG30814.1"/>
    <property type="molecule type" value="Genomic_DNA"/>
</dbReference>
<keyword evidence="6" id="KW-0378">Hydrolase</keyword>
<dbReference type="InParanoid" id="A0A2R5GSF9"/>
<evidence type="ECO:0000256" key="5">
    <source>
        <dbReference type="ARBA" id="ARBA00022722"/>
    </source>
</evidence>
<feature type="compositionally biased region" description="Polar residues" evidence="10">
    <location>
        <begin position="313"/>
        <end position="327"/>
    </location>
</feature>
<feature type="compositionally biased region" description="Basic residues" evidence="10">
    <location>
        <begin position="1"/>
        <end position="27"/>
    </location>
</feature>
<dbReference type="InterPro" id="IPR047021">
    <property type="entry name" value="REXO1/3/4-like"/>
</dbReference>
<evidence type="ECO:0000313" key="13">
    <source>
        <dbReference type="Proteomes" id="UP000241890"/>
    </source>
</evidence>
<dbReference type="GO" id="GO:0003676">
    <property type="term" value="F:nucleic acid binding"/>
    <property type="evidence" value="ECO:0007669"/>
    <property type="project" value="InterPro"/>
</dbReference>
<dbReference type="OrthoDB" id="16516at2759"/>
<feature type="region of interest" description="Disordered" evidence="10">
    <location>
        <begin position="1"/>
        <end position="93"/>
    </location>
</feature>
<feature type="compositionally biased region" description="Basic residues" evidence="10">
    <location>
        <begin position="283"/>
        <end position="292"/>
    </location>
</feature>
<dbReference type="CDD" id="cd06144">
    <property type="entry name" value="REX4_like"/>
    <property type="match status" value="1"/>
</dbReference>
<feature type="compositionally biased region" description="Low complexity" evidence="10">
    <location>
        <begin position="61"/>
        <end position="73"/>
    </location>
</feature>
<evidence type="ECO:0000259" key="11">
    <source>
        <dbReference type="SMART" id="SM00479"/>
    </source>
</evidence>
<evidence type="ECO:0000256" key="9">
    <source>
        <dbReference type="ARBA" id="ARBA00025599"/>
    </source>
</evidence>
<dbReference type="Proteomes" id="UP000241890">
    <property type="component" value="Unassembled WGS sequence"/>
</dbReference>
<organism evidence="12 13">
    <name type="scientific">Hondaea fermentalgiana</name>
    <dbReference type="NCBI Taxonomy" id="2315210"/>
    <lineage>
        <taxon>Eukaryota</taxon>
        <taxon>Sar</taxon>
        <taxon>Stramenopiles</taxon>
        <taxon>Bigyra</taxon>
        <taxon>Labyrinthulomycetes</taxon>
        <taxon>Thraustochytrida</taxon>
        <taxon>Thraustochytriidae</taxon>
        <taxon>Hondaea</taxon>
    </lineage>
</organism>
<keyword evidence="5" id="KW-0540">Nuclease</keyword>
<name>A0A2R5GSF9_9STRA</name>
<evidence type="ECO:0000256" key="2">
    <source>
        <dbReference type="ARBA" id="ARBA00010489"/>
    </source>
</evidence>
<comment type="caution">
    <text evidence="12">The sequence shown here is derived from an EMBL/GenBank/DDBJ whole genome shotgun (WGS) entry which is preliminary data.</text>
</comment>
<dbReference type="InterPro" id="IPR012337">
    <property type="entry name" value="RNaseH-like_sf"/>
</dbReference>
<evidence type="ECO:0000256" key="7">
    <source>
        <dbReference type="ARBA" id="ARBA00022839"/>
    </source>
</evidence>
<comment type="subcellular location">
    <subcellularLocation>
        <location evidence="1">Nucleus</location>
    </subcellularLocation>
</comment>
<evidence type="ECO:0000313" key="12">
    <source>
        <dbReference type="EMBL" id="GBG30814.1"/>
    </source>
</evidence>
<dbReference type="Pfam" id="PF00929">
    <property type="entry name" value="RNase_T"/>
    <property type="match status" value="1"/>
</dbReference>
<dbReference type="AlphaFoldDB" id="A0A2R5GSF9"/>
<evidence type="ECO:0000256" key="3">
    <source>
        <dbReference type="ARBA" id="ARBA00016937"/>
    </source>
</evidence>
<dbReference type="PANTHER" id="PTHR12801:SF45">
    <property type="entry name" value="RNA EXONUCLEASE 4"/>
    <property type="match status" value="1"/>
</dbReference>
<dbReference type="SUPFAM" id="SSF53098">
    <property type="entry name" value="Ribonuclease H-like"/>
    <property type="match status" value="1"/>
</dbReference>
<dbReference type="PANTHER" id="PTHR12801">
    <property type="entry name" value="RNA EXONUCLEASE REXO1 / RECO3 FAMILY MEMBER-RELATED"/>
    <property type="match status" value="1"/>
</dbReference>
<dbReference type="GO" id="GO:0006364">
    <property type="term" value="P:rRNA processing"/>
    <property type="evidence" value="ECO:0007669"/>
    <property type="project" value="UniProtKB-KW"/>
</dbReference>
<reference evidence="12 13" key="1">
    <citation type="submission" date="2017-12" db="EMBL/GenBank/DDBJ databases">
        <title>Sequencing, de novo assembly and annotation of complete genome of a new Thraustochytrid species, strain FCC1311.</title>
        <authorList>
            <person name="Sedici K."/>
            <person name="Godart F."/>
            <person name="Aiese Cigliano R."/>
            <person name="Sanseverino W."/>
            <person name="Barakat M."/>
            <person name="Ortet P."/>
            <person name="Marechal E."/>
            <person name="Cagnac O."/>
            <person name="Amato A."/>
        </authorList>
    </citation>
    <scope>NUCLEOTIDE SEQUENCE [LARGE SCALE GENOMIC DNA]</scope>
</reference>
<gene>
    <name evidence="12" type="ORF">FCC1311_070342</name>
</gene>
<proteinExistence type="inferred from homology"/>
<evidence type="ECO:0000256" key="8">
    <source>
        <dbReference type="ARBA" id="ARBA00023242"/>
    </source>
</evidence>
<evidence type="ECO:0000256" key="6">
    <source>
        <dbReference type="ARBA" id="ARBA00022801"/>
    </source>
</evidence>